<sequence length="114" mass="13058">MEFELRAVPKPKHKRFKRTAKQRGQITSDVYDKALERSGGYCERCGKGGYLECAHLIRRWKVEVETTVNDVAMLCGPSVNTGTCHNLIDYTANGKAWAEKYREQLYKRAKESEG</sequence>
<accession>A0ABS4RR19</accession>
<comment type="caution">
    <text evidence="1">The sequence shown here is derived from an EMBL/GenBank/DDBJ whole genome shotgun (WGS) entry which is preliminary data.</text>
</comment>
<dbReference type="Proteomes" id="UP000810207">
    <property type="component" value="Unassembled WGS sequence"/>
</dbReference>
<dbReference type="EMBL" id="JAGIKV010000006">
    <property type="protein sequence ID" value="MBP2245326.1"/>
    <property type="molecule type" value="Genomic_DNA"/>
</dbReference>
<keyword evidence="2" id="KW-1185">Reference proteome</keyword>
<dbReference type="RefSeq" id="WP_211082117.1">
    <property type="nucleotide sequence ID" value="NZ_CBCSLC010000003.1"/>
</dbReference>
<evidence type="ECO:0000313" key="2">
    <source>
        <dbReference type="Proteomes" id="UP000810207"/>
    </source>
</evidence>
<evidence type="ECO:0000313" key="1">
    <source>
        <dbReference type="EMBL" id="MBP2245326.1"/>
    </source>
</evidence>
<evidence type="ECO:0008006" key="3">
    <source>
        <dbReference type="Google" id="ProtNLM"/>
    </source>
</evidence>
<organism evidence="1 2">
    <name type="scientific">Paenibacillus xylanexedens</name>
    <dbReference type="NCBI Taxonomy" id="528191"/>
    <lineage>
        <taxon>Bacteria</taxon>
        <taxon>Bacillati</taxon>
        <taxon>Bacillota</taxon>
        <taxon>Bacilli</taxon>
        <taxon>Bacillales</taxon>
        <taxon>Paenibacillaceae</taxon>
        <taxon>Paenibacillus</taxon>
    </lineage>
</organism>
<reference evidence="1 2" key="1">
    <citation type="submission" date="2021-03" db="EMBL/GenBank/DDBJ databases">
        <title>Genomic Encyclopedia of Type Strains, Phase IV (KMG-IV): sequencing the most valuable type-strain genomes for metagenomic binning, comparative biology and taxonomic classification.</title>
        <authorList>
            <person name="Goeker M."/>
        </authorList>
    </citation>
    <scope>NUCLEOTIDE SEQUENCE [LARGE SCALE GENOMIC DNA]</scope>
    <source>
        <strain evidence="1 2">DSM 21292</strain>
    </source>
</reference>
<name>A0ABS4RR19_PAEXY</name>
<gene>
    <name evidence="1" type="ORF">J2Z28_001944</name>
</gene>
<proteinExistence type="predicted"/>
<protein>
    <recommendedName>
        <fullName evidence="3">HNH nuclease domain-containing protein</fullName>
    </recommendedName>
</protein>